<evidence type="ECO:0000256" key="7">
    <source>
        <dbReference type="ARBA" id="ARBA00023242"/>
    </source>
</evidence>
<dbReference type="InterPro" id="IPR000095">
    <property type="entry name" value="CRIB_dom"/>
</dbReference>
<dbReference type="InterPro" id="IPR033927">
    <property type="entry name" value="WASPfam_EVH1"/>
</dbReference>
<dbReference type="Pfam" id="PF02205">
    <property type="entry name" value="WH2"/>
    <property type="match status" value="2"/>
</dbReference>
<dbReference type="OMA" id="EYNQDRK"/>
<dbReference type="PROSITE" id="PS51082">
    <property type="entry name" value="WH2"/>
    <property type="match status" value="2"/>
</dbReference>
<feature type="compositionally biased region" description="Gly residues" evidence="8">
    <location>
        <begin position="444"/>
        <end position="454"/>
    </location>
</feature>
<organism evidence="12 13">
    <name type="scientific">Acanthaster planci</name>
    <name type="common">Crown-of-thorns starfish</name>
    <dbReference type="NCBI Taxonomy" id="133434"/>
    <lineage>
        <taxon>Eukaryota</taxon>
        <taxon>Metazoa</taxon>
        <taxon>Echinodermata</taxon>
        <taxon>Eleutherozoa</taxon>
        <taxon>Asterozoa</taxon>
        <taxon>Asteroidea</taxon>
        <taxon>Valvatacea</taxon>
        <taxon>Valvatida</taxon>
        <taxon>Acanthasteridae</taxon>
        <taxon>Acanthaster</taxon>
    </lineage>
</organism>
<dbReference type="Pfam" id="PF00568">
    <property type="entry name" value="WH1"/>
    <property type="match status" value="1"/>
</dbReference>
<keyword evidence="5" id="KW-0677">Repeat</keyword>
<dbReference type="GO" id="GO:0005634">
    <property type="term" value="C:nucleus"/>
    <property type="evidence" value="ECO:0007669"/>
    <property type="project" value="UniProtKB-SubCell"/>
</dbReference>
<evidence type="ECO:0000313" key="13">
    <source>
        <dbReference type="RefSeq" id="XP_022098017.1"/>
    </source>
</evidence>
<feature type="region of interest" description="Disordered" evidence="8">
    <location>
        <begin position="317"/>
        <end position="485"/>
    </location>
</feature>
<keyword evidence="4" id="KW-0597">Phosphoprotein</keyword>
<feature type="compositionally biased region" description="Pro residues" evidence="8">
    <location>
        <begin position="331"/>
        <end position="399"/>
    </location>
</feature>
<evidence type="ECO:0000256" key="3">
    <source>
        <dbReference type="ARBA" id="ARBA00022490"/>
    </source>
</evidence>
<evidence type="ECO:0000313" key="12">
    <source>
        <dbReference type="Proteomes" id="UP000694845"/>
    </source>
</evidence>
<dbReference type="GO" id="GO:0005856">
    <property type="term" value="C:cytoskeleton"/>
    <property type="evidence" value="ECO:0007669"/>
    <property type="project" value="UniProtKB-SubCell"/>
</dbReference>
<comment type="subcellular location">
    <subcellularLocation>
        <location evidence="2">Cytoplasm</location>
        <location evidence="2">Cytoskeleton</location>
    </subcellularLocation>
    <subcellularLocation>
        <location evidence="1">Nucleus</location>
    </subcellularLocation>
</comment>
<feature type="domain" description="WH2" evidence="11">
    <location>
        <begin position="452"/>
        <end position="469"/>
    </location>
</feature>
<feature type="compositionally biased region" description="Basic residues" evidence="8">
    <location>
        <begin position="233"/>
        <end position="248"/>
    </location>
</feature>
<dbReference type="Pfam" id="PF00786">
    <property type="entry name" value="PBD"/>
    <property type="match status" value="1"/>
</dbReference>
<gene>
    <name evidence="13" type="primary">LOC110983234</name>
</gene>
<dbReference type="InterPro" id="IPR003124">
    <property type="entry name" value="WH2_dom"/>
</dbReference>
<dbReference type="RefSeq" id="XP_022098017.1">
    <property type="nucleotide sequence ID" value="XM_022242325.1"/>
</dbReference>
<dbReference type="AlphaFoldDB" id="A0A8B7YZA0"/>
<evidence type="ECO:0000259" key="9">
    <source>
        <dbReference type="PROSITE" id="PS50108"/>
    </source>
</evidence>
<feature type="region of interest" description="Disordered" evidence="8">
    <location>
        <begin position="138"/>
        <end position="266"/>
    </location>
</feature>
<dbReference type="CTD" id="8976"/>
<feature type="domain" description="WH1" evidence="10">
    <location>
        <begin position="32"/>
        <end position="141"/>
    </location>
</feature>
<evidence type="ECO:0000256" key="5">
    <source>
        <dbReference type="ARBA" id="ARBA00022737"/>
    </source>
</evidence>
<feature type="compositionally biased region" description="Pro residues" evidence="8">
    <location>
        <begin position="422"/>
        <end position="443"/>
    </location>
</feature>
<dbReference type="OrthoDB" id="8963340at2759"/>
<evidence type="ECO:0000259" key="10">
    <source>
        <dbReference type="PROSITE" id="PS50229"/>
    </source>
</evidence>
<dbReference type="InterPro" id="IPR011993">
    <property type="entry name" value="PH-like_dom_sf"/>
</dbReference>
<reference evidence="13" key="1">
    <citation type="submission" date="2025-08" db="UniProtKB">
        <authorList>
            <consortium name="RefSeq"/>
        </authorList>
    </citation>
    <scope>IDENTIFICATION</scope>
</reference>
<dbReference type="CDD" id="cd01205">
    <property type="entry name" value="EVH1_WASP-like"/>
    <property type="match status" value="1"/>
</dbReference>
<evidence type="ECO:0000256" key="2">
    <source>
        <dbReference type="ARBA" id="ARBA00004245"/>
    </source>
</evidence>
<dbReference type="CDD" id="cd00132">
    <property type="entry name" value="CRIB"/>
    <property type="match status" value="1"/>
</dbReference>
<keyword evidence="7" id="KW-0539">Nucleus</keyword>
<dbReference type="Proteomes" id="UP000694845">
    <property type="component" value="Unplaced"/>
</dbReference>
<evidence type="ECO:0000256" key="8">
    <source>
        <dbReference type="SAM" id="MobiDB-lite"/>
    </source>
</evidence>
<evidence type="ECO:0000256" key="4">
    <source>
        <dbReference type="ARBA" id="ARBA00022553"/>
    </source>
</evidence>
<dbReference type="SUPFAM" id="SSF47912">
    <property type="entry name" value="Wiscott-Aldrich syndrome protein, WASP, C-terminal domain"/>
    <property type="match status" value="1"/>
</dbReference>
<feature type="domain" description="CRIB" evidence="9">
    <location>
        <begin position="253"/>
        <end position="266"/>
    </location>
</feature>
<feature type="compositionally biased region" description="Low complexity" evidence="8">
    <location>
        <begin position="206"/>
        <end position="219"/>
    </location>
</feature>
<feature type="domain" description="WH2" evidence="11">
    <location>
        <begin position="481"/>
        <end position="498"/>
    </location>
</feature>
<dbReference type="KEGG" id="aplc:110983234"/>
<dbReference type="GeneID" id="110983234"/>
<dbReference type="SMART" id="SM00461">
    <property type="entry name" value="WH1"/>
    <property type="match status" value="1"/>
</dbReference>
<dbReference type="InterPro" id="IPR011026">
    <property type="entry name" value="WAS_C"/>
</dbReference>
<keyword evidence="3" id="KW-0963">Cytoplasm</keyword>
<dbReference type="FunFam" id="2.30.29.30:FF:000130">
    <property type="entry name" value="neural Wiskott-Aldrich syndrome protein"/>
    <property type="match status" value="1"/>
</dbReference>
<keyword evidence="6" id="KW-0206">Cytoskeleton</keyword>
<dbReference type="PROSITE" id="PS50229">
    <property type="entry name" value="WH1"/>
    <property type="match status" value="1"/>
</dbReference>
<evidence type="ECO:0000259" key="11">
    <source>
        <dbReference type="PROSITE" id="PS51082"/>
    </source>
</evidence>
<feature type="compositionally biased region" description="Polar residues" evidence="8">
    <location>
        <begin position="179"/>
        <end position="200"/>
    </location>
</feature>
<dbReference type="PANTHER" id="PTHR11202:SF36">
    <property type="entry name" value="ACTIN NUCLEATION-PROMOTING FACTOR WASL"/>
    <property type="match status" value="1"/>
</dbReference>
<dbReference type="GO" id="GO:0003779">
    <property type="term" value="F:actin binding"/>
    <property type="evidence" value="ECO:0007669"/>
    <property type="project" value="InterPro"/>
</dbReference>
<proteinExistence type="predicted"/>
<dbReference type="PROSITE" id="PS50108">
    <property type="entry name" value="CRIB"/>
    <property type="match status" value="1"/>
</dbReference>
<dbReference type="SMART" id="SM00246">
    <property type="entry name" value="WH2"/>
    <property type="match status" value="2"/>
</dbReference>
<accession>A0A8B7YZA0</accession>
<dbReference type="Gene3D" id="2.30.29.30">
    <property type="entry name" value="Pleckstrin-homology domain (PH domain)/Phosphotyrosine-binding domain (PTB)"/>
    <property type="match status" value="1"/>
</dbReference>
<dbReference type="SMART" id="SM00285">
    <property type="entry name" value="PBD"/>
    <property type="match status" value="1"/>
</dbReference>
<sequence length="553" mass="59040">MANPPNRRATPVANAPSKLLSQSENDQVFNLLGRRCSTLTTAVVQVFLAQPPNSWTKKCCGVACFVKDTNNRSYYIRVFDIVRGMKVWEQELYNQFKYFVVEGKQFFHTFATDTCWAGLNFASDAEANEFSKCITDKIKDKQRRREDKKRRAPDAPPQKRPNVAPPVPAQNTSRRRKSSVLSPSHSDTRLQYQSGSPGNQRRSRRFSSSDSHSPSHASHNTQPPSPTIDTSTTKKKDKKKDKGKKGRLTKADIGTPSDFKHVSHVGWDPQKGFDIDEMDPEVKTWFQNIGVSEAELKDQNTAAFIKDFVEEHGGFAAIKDDLAGRKRGGSAPPPPPPSRGSAPPPPPPGNRGPPPPPPPSRGPAPPPPPSSRGAPPPPPPSRALPPTPPSMAPPMPPPSMIYAASTPAPPPPPPSMGGGGGGPPPPPPPPPPAVGAAPPPPPIGGGGGGGGGRAGLLDGIHKGVALKRVDPDDRPAPASDGRGALLDQIRAGKALKQVDMSEREADVSPGVPQDGLGAALLNALQMRSNAIHSEGSDDDSDDDDFDDDDDEWD</sequence>
<dbReference type="InterPro" id="IPR000697">
    <property type="entry name" value="WH1/EVH1_dom"/>
</dbReference>
<dbReference type="FunFam" id="3.90.810.10:FF:000003">
    <property type="entry name" value="Neural Wiskott-Aldrich syndrome protein-like"/>
    <property type="match status" value="1"/>
</dbReference>
<feature type="region of interest" description="Disordered" evidence="8">
    <location>
        <begin position="529"/>
        <end position="553"/>
    </location>
</feature>
<feature type="compositionally biased region" description="Pro residues" evidence="8">
    <location>
        <begin position="154"/>
        <end position="168"/>
    </location>
</feature>
<dbReference type="GO" id="GO:0007015">
    <property type="term" value="P:actin filament organization"/>
    <property type="evidence" value="ECO:0007669"/>
    <property type="project" value="InterPro"/>
</dbReference>
<evidence type="ECO:0000256" key="6">
    <source>
        <dbReference type="ARBA" id="ARBA00023212"/>
    </source>
</evidence>
<dbReference type="PANTHER" id="PTHR11202">
    <property type="entry name" value="SPROUTY-RELATED, EVH1 DOMAIN-CONTAINING PROTEIN FAMILY MEMBER"/>
    <property type="match status" value="1"/>
</dbReference>
<dbReference type="InterPro" id="IPR036936">
    <property type="entry name" value="CRIB_dom_sf"/>
</dbReference>
<protein>
    <submittedName>
        <fullName evidence="13">Neural Wiskott-Aldrich syndrome protein-like isoform X1</fullName>
    </submittedName>
</protein>
<evidence type="ECO:0000256" key="1">
    <source>
        <dbReference type="ARBA" id="ARBA00004123"/>
    </source>
</evidence>
<feature type="compositionally biased region" description="Acidic residues" evidence="8">
    <location>
        <begin position="536"/>
        <end position="553"/>
    </location>
</feature>
<dbReference type="Gene3D" id="3.90.810.10">
    <property type="entry name" value="CRIB domain"/>
    <property type="match status" value="2"/>
</dbReference>
<dbReference type="SUPFAM" id="SSF50729">
    <property type="entry name" value="PH domain-like"/>
    <property type="match status" value="1"/>
</dbReference>
<keyword evidence="12" id="KW-1185">Reference proteome</keyword>
<name>A0A8B7YZA0_ACAPL</name>